<evidence type="ECO:0000256" key="2">
    <source>
        <dbReference type="SAM" id="Phobius"/>
    </source>
</evidence>
<dbReference type="Proteomes" id="UP001293718">
    <property type="component" value="Unassembled WGS sequence"/>
</dbReference>
<keyword evidence="4" id="KW-1185">Reference proteome</keyword>
<evidence type="ECO:0000313" key="3">
    <source>
        <dbReference type="EMBL" id="MDZ5457157.1"/>
    </source>
</evidence>
<dbReference type="EMBL" id="JAXOJX010000015">
    <property type="protein sequence ID" value="MDZ5457157.1"/>
    <property type="molecule type" value="Genomic_DNA"/>
</dbReference>
<feature type="transmembrane region" description="Helical" evidence="2">
    <location>
        <begin position="59"/>
        <end position="83"/>
    </location>
</feature>
<keyword evidence="2" id="KW-0812">Transmembrane</keyword>
<feature type="region of interest" description="Disordered" evidence="1">
    <location>
        <begin position="197"/>
        <end position="225"/>
    </location>
</feature>
<sequence length="225" mass="22732">MSSRRSWVRSEVALRLQGAVNAARTAGTGNTAQNMQVARETLAKAQAVYLDDMQAKSRVIYLSGLVLGVALMVLLPLVLLWFLGLAARGLEGMQDKVQETVLGTLEWFSKAAPLTTTAPLFFFAGLGACASVLSRLTTIDLKGETSRAMVLLAAAIRPALAVIFACVMSAATSPAAGATAASAAAAAIAAAAATSAGTSGVDGSDAAQAPTPAPAPSATVDPRGS</sequence>
<gene>
    <name evidence="3" type="ORF">SM757_11300</name>
</gene>
<protein>
    <submittedName>
        <fullName evidence="3">Uncharacterized protein</fullName>
    </submittedName>
</protein>
<accession>A0ABU5IDH4</accession>
<keyword evidence="2" id="KW-1133">Transmembrane helix</keyword>
<dbReference type="RefSeq" id="WP_322465548.1">
    <property type="nucleotide sequence ID" value="NZ_JAXOJX010000015.1"/>
</dbReference>
<evidence type="ECO:0000313" key="4">
    <source>
        <dbReference type="Proteomes" id="UP001293718"/>
    </source>
</evidence>
<feature type="transmembrane region" description="Helical" evidence="2">
    <location>
        <begin position="148"/>
        <end position="171"/>
    </location>
</feature>
<feature type="transmembrane region" description="Helical" evidence="2">
    <location>
        <begin position="117"/>
        <end position="136"/>
    </location>
</feature>
<comment type="caution">
    <text evidence="3">The sequence shown here is derived from an EMBL/GenBank/DDBJ whole genome shotgun (WGS) entry which is preliminary data.</text>
</comment>
<keyword evidence="2" id="KW-0472">Membrane</keyword>
<reference evidence="3 4" key="1">
    <citation type="submission" date="2023-11" db="EMBL/GenBank/DDBJ databases">
        <title>Draft genome of Azohydromonas lata strain H1 (DSM1123), a polyhydroxyalkanoate producer.</title>
        <authorList>
            <person name="Traversa D."/>
            <person name="D'Addabbo P."/>
            <person name="Pazzani C."/>
            <person name="Manzari C."/>
            <person name="Chiara M."/>
            <person name="Scrascia M."/>
        </authorList>
    </citation>
    <scope>NUCLEOTIDE SEQUENCE [LARGE SCALE GENOMIC DNA]</scope>
    <source>
        <strain evidence="3 4">H1</strain>
    </source>
</reference>
<proteinExistence type="predicted"/>
<name>A0ABU5IDH4_9BURK</name>
<evidence type="ECO:0000256" key="1">
    <source>
        <dbReference type="SAM" id="MobiDB-lite"/>
    </source>
</evidence>
<organism evidence="3 4">
    <name type="scientific">Azohydromonas lata</name>
    <dbReference type="NCBI Taxonomy" id="45677"/>
    <lineage>
        <taxon>Bacteria</taxon>
        <taxon>Pseudomonadati</taxon>
        <taxon>Pseudomonadota</taxon>
        <taxon>Betaproteobacteria</taxon>
        <taxon>Burkholderiales</taxon>
        <taxon>Sphaerotilaceae</taxon>
        <taxon>Azohydromonas</taxon>
    </lineage>
</organism>